<dbReference type="AlphaFoldDB" id="H0HU64"/>
<proteinExistence type="predicted"/>
<evidence type="ECO:0000313" key="2">
    <source>
        <dbReference type="Proteomes" id="UP000003250"/>
    </source>
</evidence>
<accession>H0HU64</accession>
<organism evidence="1 2">
    <name type="scientific">Mesorhizobium alhagi CCNWXJ12-2</name>
    <dbReference type="NCBI Taxonomy" id="1107882"/>
    <lineage>
        <taxon>Bacteria</taxon>
        <taxon>Pseudomonadati</taxon>
        <taxon>Pseudomonadota</taxon>
        <taxon>Alphaproteobacteria</taxon>
        <taxon>Hyphomicrobiales</taxon>
        <taxon>Phyllobacteriaceae</taxon>
        <taxon>Allomesorhizobium</taxon>
    </lineage>
</organism>
<evidence type="ECO:0000313" key="1">
    <source>
        <dbReference type="EMBL" id="EHK55700.1"/>
    </source>
</evidence>
<dbReference type="RefSeq" id="WP_008837324.1">
    <property type="nucleotide sequence ID" value="NZ_AHAM01000149.1"/>
</dbReference>
<reference evidence="1 2" key="1">
    <citation type="journal article" date="2012" name="J. Bacteriol.">
        <title>Draft Genome Sequence of Mesorhizobium alhagi CCNWXJ12-2T, a Novel Salt-Resistant Species Isolated from the Desert of Northwestern China.</title>
        <authorList>
            <person name="Zhou M."/>
            <person name="Chen W."/>
            <person name="Chen H."/>
            <person name="Wei G."/>
        </authorList>
    </citation>
    <scope>NUCLEOTIDE SEQUENCE [LARGE SCALE GENOMIC DNA]</scope>
    <source>
        <strain evidence="1 2">CCNWXJ12-2</strain>
    </source>
</reference>
<dbReference type="EMBL" id="AHAM01000149">
    <property type="protein sequence ID" value="EHK55700.1"/>
    <property type="molecule type" value="Genomic_DNA"/>
</dbReference>
<gene>
    <name evidence="1" type="ORF">MAXJ12_18528</name>
</gene>
<protein>
    <submittedName>
        <fullName evidence="1">Uncharacterized protein</fullName>
    </submittedName>
</protein>
<keyword evidence="2" id="KW-1185">Reference proteome</keyword>
<dbReference type="OrthoDB" id="7768481at2"/>
<dbReference type="PATRIC" id="fig|1107882.3.peg.3625"/>
<dbReference type="Proteomes" id="UP000003250">
    <property type="component" value="Unassembled WGS sequence"/>
</dbReference>
<name>H0HU64_9HYPH</name>
<sequence>MATVLISTMEDAASGVKFEIYAEEVGGQVVFTIKHITGNADIQGFFVDLGNDGGAITSVGSKSNNMNGSSNDGTKLDGWDYGTALGTVGGSDANYTTPNTEKSFTIAGITSLAQLDGAQLGIRATSTGADGQGSLKLADVVELPPPPPPIDHFPPRTQDISHVDFYMDKDGDGDVDVYVRVNTSAAVNDDLDTWYQTALNFIKSADLTGDGVGNDLQNAVLLGVAIKGGSQEAKVFYELDGNPNDVDPLPTHGILVDNPVGFGGHGLGAYNAVISYDGTTFQVGTAWSGQDYLG</sequence>